<dbReference type="InterPro" id="IPR028098">
    <property type="entry name" value="Glyco_trans_4-like_N"/>
</dbReference>
<proteinExistence type="predicted"/>
<evidence type="ECO:0000259" key="2">
    <source>
        <dbReference type="Pfam" id="PF13439"/>
    </source>
</evidence>
<comment type="caution">
    <text evidence="3">The sequence shown here is derived from an EMBL/GenBank/DDBJ whole genome shotgun (WGS) entry which is preliminary data.</text>
</comment>
<reference evidence="3 4" key="1">
    <citation type="submission" date="2018-03" db="EMBL/GenBank/DDBJ databases">
        <title>Alkalicoccus saliphilus sp. nov., isolated from a mineral pool.</title>
        <authorList>
            <person name="Zhao B."/>
        </authorList>
    </citation>
    <scope>NUCLEOTIDE SEQUENCE [LARGE SCALE GENOMIC DNA]</scope>
    <source>
        <strain evidence="3 4">6AG</strain>
    </source>
</reference>
<organism evidence="3 4">
    <name type="scientific">Alkalicoccus saliphilus</name>
    <dbReference type="NCBI Taxonomy" id="200989"/>
    <lineage>
        <taxon>Bacteria</taxon>
        <taxon>Bacillati</taxon>
        <taxon>Bacillota</taxon>
        <taxon>Bacilli</taxon>
        <taxon>Bacillales</taxon>
        <taxon>Bacillaceae</taxon>
        <taxon>Alkalicoccus</taxon>
    </lineage>
</organism>
<dbReference type="SUPFAM" id="SSF53756">
    <property type="entry name" value="UDP-Glycosyltransferase/glycogen phosphorylase"/>
    <property type="match status" value="1"/>
</dbReference>
<dbReference type="Pfam" id="PF13439">
    <property type="entry name" value="Glyco_transf_4"/>
    <property type="match status" value="1"/>
</dbReference>
<dbReference type="AlphaFoldDB" id="A0A2T4U2Z3"/>
<dbReference type="GO" id="GO:0016757">
    <property type="term" value="F:glycosyltransferase activity"/>
    <property type="evidence" value="ECO:0007669"/>
    <property type="project" value="InterPro"/>
</dbReference>
<sequence>MEEKLKKYLNTEGGEQVKGNKLVFILGAMGQGGSERVTANLANHFASEGREVDVIMLLNNLVEYNLHENIRVIDFTFPEKPYIRRVPLWIKHLRKYHRENQPDRIISFSAKINVIVLFALFFQRNKIIVSERNDPKRDGRGPAVRLLTHLLYPFSRRVVFQTEWAQSCFYRPVRRKSVIINNPVQEISMDLPAKKKKIVNIGKLWKQKNQELLIRAFAEVEKYFPEYVLEIYGEGKERPHLEALIRSLNLEQKVFLKGWVQGVHKELAEAELFVLSSDYEGFSNALLESMMLGIPVVSSSCAGSAELIEHKKNGRLFRVGDEKELTEQLMEALGDPEQMEAMAGQAKKDVKKFSVPETINKWEEAAGN</sequence>
<feature type="domain" description="Glycosyltransferase subfamily 4-like N-terminal" evidence="2">
    <location>
        <begin position="32"/>
        <end position="184"/>
    </location>
</feature>
<accession>A0A2T4U2Z3</accession>
<evidence type="ECO:0000313" key="4">
    <source>
        <dbReference type="Proteomes" id="UP000240509"/>
    </source>
</evidence>
<feature type="domain" description="Glycosyl transferase family 1" evidence="1">
    <location>
        <begin position="191"/>
        <end position="348"/>
    </location>
</feature>
<evidence type="ECO:0000259" key="1">
    <source>
        <dbReference type="Pfam" id="PF00534"/>
    </source>
</evidence>
<keyword evidence="4" id="KW-1185">Reference proteome</keyword>
<dbReference type="InterPro" id="IPR001296">
    <property type="entry name" value="Glyco_trans_1"/>
</dbReference>
<dbReference type="EMBL" id="PZJJ01000034">
    <property type="protein sequence ID" value="PTL37770.1"/>
    <property type="molecule type" value="Genomic_DNA"/>
</dbReference>
<name>A0A2T4U2Z3_9BACI</name>
<dbReference type="Proteomes" id="UP000240509">
    <property type="component" value="Unassembled WGS sequence"/>
</dbReference>
<evidence type="ECO:0000313" key="3">
    <source>
        <dbReference type="EMBL" id="PTL37770.1"/>
    </source>
</evidence>
<evidence type="ECO:0008006" key="5">
    <source>
        <dbReference type="Google" id="ProtNLM"/>
    </source>
</evidence>
<gene>
    <name evidence="3" type="ORF">C6Y45_14775</name>
</gene>
<dbReference type="PANTHER" id="PTHR12526">
    <property type="entry name" value="GLYCOSYLTRANSFERASE"/>
    <property type="match status" value="1"/>
</dbReference>
<protein>
    <recommendedName>
        <fullName evidence="5">Glycosyltransferase family 4 protein</fullName>
    </recommendedName>
</protein>
<dbReference type="Pfam" id="PF00534">
    <property type="entry name" value="Glycos_transf_1"/>
    <property type="match status" value="1"/>
</dbReference>
<dbReference type="PANTHER" id="PTHR12526:SF630">
    <property type="entry name" value="GLYCOSYLTRANSFERASE"/>
    <property type="match status" value="1"/>
</dbReference>
<dbReference type="Gene3D" id="3.40.50.2000">
    <property type="entry name" value="Glycogen Phosphorylase B"/>
    <property type="match status" value="2"/>
</dbReference>